<organism evidence="2 3">
    <name type="scientific">Microlunatus panaciterrae</name>
    <dbReference type="NCBI Taxonomy" id="400768"/>
    <lineage>
        <taxon>Bacteria</taxon>
        <taxon>Bacillati</taxon>
        <taxon>Actinomycetota</taxon>
        <taxon>Actinomycetes</taxon>
        <taxon>Propionibacteriales</taxon>
        <taxon>Propionibacteriaceae</taxon>
        <taxon>Microlunatus</taxon>
    </lineage>
</organism>
<dbReference type="InterPro" id="IPR016181">
    <property type="entry name" value="Acyl_CoA_acyltransferase"/>
</dbReference>
<dbReference type="RefSeq" id="WP_204919835.1">
    <property type="nucleotide sequence ID" value="NZ_BAAAQP010000003.1"/>
</dbReference>
<dbReference type="Gene3D" id="3.40.630.30">
    <property type="match status" value="1"/>
</dbReference>
<accession>A0ABS2RP41</accession>
<dbReference type="Proteomes" id="UP000704762">
    <property type="component" value="Unassembled WGS sequence"/>
</dbReference>
<dbReference type="PROSITE" id="PS51186">
    <property type="entry name" value="GNAT"/>
    <property type="match status" value="1"/>
</dbReference>
<keyword evidence="3" id="KW-1185">Reference proteome</keyword>
<feature type="domain" description="N-acetyltransferase" evidence="1">
    <location>
        <begin position="171"/>
        <end position="302"/>
    </location>
</feature>
<proteinExistence type="predicted"/>
<evidence type="ECO:0000313" key="2">
    <source>
        <dbReference type="EMBL" id="MBM7800513.1"/>
    </source>
</evidence>
<name>A0ABS2RP41_9ACTN</name>
<dbReference type="Pfam" id="PF00583">
    <property type="entry name" value="Acetyltransf_1"/>
    <property type="match status" value="1"/>
</dbReference>
<sequence length="495" mass="55123">MLFLLDSNIAIKSDPLSSELEAGAHVAMQFHQLATRHHHDLRVHPSSITDFNRIDDSKKRQARLQVFDRYPMLENPPKVSAQQLAALGATKPWSNDAVDHDLLAAVVGDAADYLVTEDQGLHRHARKLGMADSVIHLVEALELLRALHAPLPSPPPAVRRVKVHELTCSDPLFDTLKADYPGFENWFRKASRGQRDALVVDGAHGLAAVCLLKQEPTGEFGLPGPQLKLATFKVGSEYSGQKYGELLLKTVFEQAHLEHARGIYLTVFSRHVQLIALLEDFGFNALDLKTEAGELVYAKPLFPTSQLSSLTPLEHHVRYGPPALMWEPVRTHVVPIEPRWHRALFPDAEPPDEDALLPASAGLSSRPFGNALRKAYLCNSPSRLLQPGDPLLFYRSRDAKAVFVIGICESTFVSHDAGELAARVGRRTVYTVNEIEELVKRGPVLVIMFRQDRVLRDDPITLQDLTEQRLLRSWPQSITQVGTEGMAWLKATVAE</sequence>
<evidence type="ECO:0000259" key="1">
    <source>
        <dbReference type="PROSITE" id="PS51186"/>
    </source>
</evidence>
<dbReference type="SUPFAM" id="SSF55729">
    <property type="entry name" value="Acyl-CoA N-acyltransferases (Nat)"/>
    <property type="match status" value="1"/>
</dbReference>
<protein>
    <submittedName>
        <fullName evidence="2">GNAT superfamily N-acetyltransferase</fullName>
    </submittedName>
</protein>
<gene>
    <name evidence="2" type="ORF">JOE57_003434</name>
</gene>
<comment type="caution">
    <text evidence="2">The sequence shown here is derived from an EMBL/GenBank/DDBJ whole genome shotgun (WGS) entry which is preliminary data.</text>
</comment>
<evidence type="ECO:0000313" key="3">
    <source>
        <dbReference type="Proteomes" id="UP000704762"/>
    </source>
</evidence>
<dbReference type="EMBL" id="JAFBCF010000001">
    <property type="protein sequence ID" value="MBM7800513.1"/>
    <property type="molecule type" value="Genomic_DNA"/>
</dbReference>
<reference evidence="2 3" key="1">
    <citation type="submission" date="2021-01" db="EMBL/GenBank/DDBJ databases">
        <title>Sequencing the genomes of 1000 actinobacteria strains.</title>
        <authorList>
            <person name="Klenk H.-P."/>
        </authorList>
    </citation>
    <scope>NUCLEOTIDE SEQUENCE [LARGE SCALE GENOMIC DNA]</scope>
    <source>
        <strain evidence="2 3">DSM 18662</strain>
    </source>
</reference>
<dbReference type="InterPro" id="IPR000182">
    <property type="entry name" value="GNAT_dom"/>
</dbReference>